<sequence length="222" mass="25227">MKRLLILALLAVVGLADSSYVFASPKANGDCYPITFFDTLEKAVTEYKELTSSSPVFMPTWLPFDAPLKSVRIVGCGAILKTEYVSDNQKIRVHVNPQIKNSKLSGNYAVSLSDKTKAEYKESKLFYALRFDKIGRSYMILIDKMNGKLIEKETAIEYLTKIANALTVVKGPGNLSNTAPMVWRYNKKTVENFKHSFYSIKSSPKLHRHYNQFVLRPRFPNQ</sequence>
<feature type="signal peptide" evidence="1">
    <location>
        <begin position="1"/>
        <end position="23"/>
    </location>
</feature>
<dbReference type="RefSeq" id="WP_128636014.1">
    <property type="nucleotide sequence ID" value="NZ_RRCN01000002.1"/>
</dbReference>
<evidence type="ECO:0008006" key="4">
    <source>
        <dbReference type="Google" id="ProtNLM"/>
    </source>
</evidence>
<evidence type="ECO:0000313" key="2">
    <source>
        <dbReference type="EMBL" id="RRJ54921.1"/>
    </source>
</evidence>
<organism evidence="2 3">
    <name type="scientific">Paenibacillus oralis</name>
    <dbReference type="NCBI Taxonomy" id="2490856"/>
    <lineage>
        <taxon>Bacteria</taxon>
        <taxon>Bacillati</taxon>
        <taxon>Bacillota</taxon>
        <taxon>Bacilli</taxon>
        <taxon>Bacillales</taxon>
        <taxon>Paenibacillaceae</taxon>
        <taxon>Paenibacillus</taxon>
    </lineage>
</organism>
<keyword evidence="1" id="KW-0732">Signal</keyword>
<dbReference type="EMBL" id="RRCN01000002">
    <property type="protein sequence ID" value="RRJ54921.1"/>
    <property type="molecule type" value="Genomic_DNA"/>
</dbReference>
<name>A0A3P3TA49_9BACL</name>
<keyword evidence="3" id="KW-1185">Reference proteome</keyword>
<evidence type="ECO:0000256" key="1">
    <source>
        <dbReference type="SAM" id="SignalP"/>
    </source>
</evidence>
<feature type="chain" id="PRO_5018157227" description="Secreted protein" evidence="1">
    <location>
        <begin position="24"/>
        <end position="222"/>
    </location>
</feature>
<gene>
    <name evidence="2" type="ORF">EHV15_35715</name>
</gene>
<dbReference type="Proteomes" id="UP000267017">
    <property type="component" value="Unassembled WGS sequence"/>
</dbReference>
<comment type="caution">
    <text evidence="2">The sequence shown here is derived from an EMBL/GenBank/DDBJ whole genome shotgun (WGS) entry which is preliminary data.</text>
</comment>
<reference evidence="2 3" key="1">
    <citation type="submission" date="2018-11" db="EMBL/GenBank/DDBJ databases">
        <title>Genome sequencing of Paenibacillus sp. KCOM 3021 (= ChDC PVNT-B20).</title>
        <authorList>
            <person name="Kook J.-K."/>
            <person name="Park S.-N."/>
            <person name="Lim Y.K."/>
        </authorList>
    </citation>
    <scope>NUCLEOTIDE SEQUENCE [LARGE SCALE GENOMIC DNA]</scope>
    <source>
        <strain evidence="2 3">KCOM 3021</strain>
    </source>
</reference>
<evidence type="ECO:0000313" key="3">
    <source>
        <dbReference type="Proteomes" id="UP000267017"/>
    </source>
</evidence>
<proteinExistence type="predicted"/>
<dbReference type="AlphaFoldDB" id="A0A3P3TA49"/>
<protein>
    <recommendedName>
        <fullName evidence="4">Secreted protein</fullName>
    </recommendedName>
</protein>
<accession>A0A3P3TA49</accession>